<keyword evidence="1" id="KW-0812">Transmembrane</keyword>
<accession>A0A1B2RVY3</accession>
<gene>
    <name evidence="2" type="ORF">LCDVSa071L</name>
</gene>
<reference evidence="2 3" key="1">
    <citation type="journal article" date="2016" name="J. Virol.">
        <title>Concurrence of Iridovirus, Polyomavirus, and a Unique Member of a New Group of Fish Papillomaviruses in Lymphocystis Disease-Affected Gilthead Sea Bream.</title>
        <authorList>
            <person name="Lopez-Bueno A."/>
            <person name="Mavian C."/>
            <person name="Labella A.M."/>
            <person name="Castro D."/>
            <person name="Borrego J.J."/>
            <person name="Alcami A."/>
            <person name="Alejo A."/>
        </authorList>
    </citation>
    <scope>NUCLEOTIDE SEQUENCE [LARGE SCALE GENOMIC DNA]</scope>
    <source>
        <strain evidence="2">SA9</strain>
    </source>
</reference>
<keyword evidence="1" id="KW-1133">Transmembrane helix</keyword>
<proteinExistence type="predicted"/>
<dbReference type="Proteomes" id="UP000149121">
    <property type="component" value="Segment"/>
</dbReference>
<evidence type="ECO:0000313" key="3">
    <source>
        <dbReference type="Proteomes" id="UP000149121"/>
    </source>
</evidence>
<evidence type="ECO:0000313" key="2">
    <source>
        <dbReference type="EMBL" id="AOC55155.1"/>
    </source>
</evidence>
<sequence length="41" mass="5046">MLIWKLSCYFNVIIWLIVYSLIFIIIPMYEVKNVMNFILTF</sequence>
<keyword evidence="1" id="KW-0472">Membrane</keyword>
<protein>
    <submittedName>
        <fullName evidence="2">Uncharacterized protein</fullName>
    </submittedName>
</protein>
<keyword evidence="3" id="KW-1185">Reference proteome</keyword>
<name>A0A1B2RVY3_9VIRU</name>
<organism evidence="2 3">
    <name type="scientific">Lymphocystis disease virus 3</name>
    <dbReference type="NCBI Taxonomy" id="2560566"/>
    <lineage>
        <taxon>Viruses</taxon>
        <taxon>Varidnaviria</taxon>
        <taxon>Bamfordvirae</taxon>
        <taxon>Nucleocytoviricota</taxon>
        <taxon>Megaviricetes</taxon>
        <taxon>Pimascovirales</taxon>
        <taxon>Pimascovirales incertae sedis</taxon>
        <taxon>Iridoviridae</taxon>
        <taxon>Alphairidovirinae</taxon>
        <taxon>Lymphocystivirus</taxon>
        <taxon>Lymphocystivirus sparus1</taxon>
    </lineage>
</organism>
<feature type="transmembrane region" description="Helical" evidence="1">
    <location>
        <begin position="12"/>
        <end position="29"/>
    </location>
</feature>
<dbReference type="EMBL" id="KX643370">
    <property type="protein sequence ID" value="AOC55155.1"/>
    <property type="molecule type" value="Genomic_DNA"/>
</dbReference>
<evidence type="ECO:0000256" key="1">
    <source>
        <dbReference type="SAM" id="Phobius"/>
    </source>
</evidence>
<dbReference type="KEGG" id="vg:30902647"/>